<dbReference type="Pfam" id="PF09312">
    <property type="entry name" value="SurA_N"/>
    <property type="match status" value="1"/>
</dbReference>
<reference evidence="4 5" key="1">
    <citation type="submission" date="2019-12" db="EMBL/GenBank/DDBJ databases">
        <authorList>
            <person name="Reyes-Prieto M."/>
        </authorList>
    </citation>
    <scope>NUCLEOTIDE SEQUENCE [LARGE SCALE GENOMIC DNA]</scope>
    <source>
        <strain evidence="4">HF14-78462</strain>
    </source>
</reference>
<dbReference type="InterPro" id="IPR027304">
    <property type="entry name" value="Trigger_fact/SurA_dom_sf"/>
</dbReference>
<dbReference type="AlphaFoldDB" id="A0A5S9NF02"/>
<name>A0A5S9NF02_9HYPH</name>
<dbReference type="PANTHER" id="PTHR47637:SF1">
    <property type="entry name" value="CHAPERONE SURA"/>
    <property type="match status" value="1"/>
</dbReference>
<dbReference type="SUPFAM" id="SSF109998">
    <property type="entry name" value="Triger factor/SurA peptide-binding domain-like"/>
    <property type="match status" value="1"/>
</dbReference>
<keyword evidence="2" id="KW-0697">Rotamase</keyword>
<dbReference type="Proteomes" id="UP000433050">
    <property type="component" value="Unassembled WGS sequence"/>
</dbReference>
<evidence type="ECO:0000256" key="1">
    <source>
        <dbReference type="ARBA" id="ARBA00022729"/>
    </source>
</evidence>
<dbReference type="RefSeq" id="WP_144342979.1">
    <property type="nucleotide sequence ID" value="NZ_CACSAS010000001.1"/>
</dbReference>
<dbReference type="EMBL" id="CACSAS010000001">
    <property type="protein sequence ID" value="CAA0088977.1"/>
    <property type="molecule type" value="Genomic_DNA"/>
</dbReference>
<protein>
    <submittedName>
        <fullName evidence="4">Chaperone SurA</fullName>
        <ecNumber evidence="4">5.2.1.8</ecNumber>
    </submittedName>
</protein>
<feature type="domain" description="SurA N-terminal" evidence="3">
    <location>
        <begin position="67"/>
        <end position="148"/>
    </location>
</feature>
<evidence type="ECO:0000259" key="3">
    <source>
        <dbReference type="Pfam" id="PF09312"/>
    </source>
</evidence>
<dbReference type="GO" id="GO:0003755">
    <property type="term" value="F:peptidyl-prolyl cis-trans isomerase activity"/>
    <property type="evidence" value="ECO:0007669"/>
    <property type="project" value="UniProtKB-KW"/>
</dbReference>
<dbReference type="Gene3D" id="1.10.4030.10">
    <property type="entry name" value="Porin chaperone SurA, peptide-binding domain"/>
    <property type="match status" value="1"/>
</dbReference>
<dbReference type="PANTHER" id="PTHR47637">
    <property type="entry name" value="CHAPERONE SURA"/>
    <property type="match status" value="1"/>
</dbReference>
<dbReference type="EC" id="5.2.1.8" evidence="4"/>
<keyword evidence="1" id="KW-0732">Signal</keyword>
<keyword evidence="4" id="KW-0413">Isomerase</keyword>
<organism evidence="4 5">
    <name type="scientific">Starkeya nomas</name>
    <dbReference type="NCBI Taxonomy" id="2666134"/>
    <lineage>
        <taxon>Bacteria</taxon>
        <taxon>Pseudomonadati</taxon>
        <taxon>Pseudomonadota</taxon>
        <taxon>Alphaproteobacteria</taxon>
        <taxon>Hyphomicrobiales</taxon>
        <taxon>Xanthobacteraceae</taxon>
        <taxon>Starkeya</taxon>
    </lineage>
</organism>
<keyword evidence="5" id="KW-1185">Reference proteome</keyword>
<accession>A0A5S9NF02</accession>
<evidence type="ECO:0000313" key="4">
    <source>
        <dbReference type="EMBL" id="CAA0088977.1"/>
    </source>
</evidence>
<evidence type="ECO:0000256" key="2">
    <source>
        <dbReference type="ARBA" id="ARBA00023110"/>
    </source>
</evidence>
<dbReference type="InterPro" id="IPR015391">
    <property type="entry name" value="SurA_N"/>
</dbReference>
<gene>
    <name evidence="4" type="primary">surA</name>
    <name evidence="4" type="ORF">STARVERO_00832</name>
</gene>
<evidence type="ECO:0000313" key="5">
    <source>
        <dbReference type="Proteomes" id="UP000433050"/>
    </source>
</evidence>
<dbReference type="InterPro" id="IPR050280">
    <property type="entry name" value="OMP_Chaperone_SurA"/>
</dbReference>
<sequence>MLGRAWKRDSRPDGRRRVGSGLARALVAGFVAFGAATALPAMAQAQQILVMVQGQPITNFDVAQRAKLTQLTERRNLSQKEALEDLIDERLKIITAERYGIVADQEELNRMFARMASRSGRTADQLTQALAQSGLDARMLKTKMRADYVWNNYVRGRFSSAATVRDSDVFAALQTKGEDLTRAQRTTEYTIRQVVLVVGRTANPAERSRRLGEANSLRKTFNDCEGSVDRVRGMRETVVRDPVIRTSADMSAPVRKLMDETPVGQLTPPEVTRAGIEMVAICARREVVGESAQKREVRAELENKQFEAVSKRLLQDARKSAMIQYRR</sequence>
<proteinExistence type="predicted"/>